<keyword evidence="3" id="KW-1003">Cell membrane</keyword>
<dbReference type="RefSeq" id="XP_013403485.1">
    <property type="nucleotide sequence ID" value="XM_013548031.1"/>
</dbReference>
<dbReference type="AlphaFoldDB" id="A0A1S3IZ53"/>
<gene>
    <name evidence="10" type="primary">LOC106168830</name>
</gene>
<proteinExistence type="inferred from homology"/>
<keyword evidence="7" id="KW-0449">Lipoprotein</keyword>
<comment type="subcellular location">
    <subcellularLocation>
        <location evidence="1">Cell membrane</location>
        <topology evidence="1">Lipid-anchor</topology>
    </subcellularLocation>
</comment>
<dbReference type="Proteomes" id="UP000085678">
    <property type="component" value="Unplaced"/>
</dbReference>
<name>A0A1S3IZ53_LINAN</name>
<evidence type="ECO:0000256" key="7">
    <source>
        <dbReference type="ARBA" id="ARBA00023288"/>
    </source>
</evidence>
<sequence length="365" mass="40978">MGNKSHKGTVISAGPGGSQQAQGTAVQQRPYLGSQCQYYFLEMSVPFRQNVLQFTHGHNMISTNIDSYYPALAQPYQQGWRMTTFYRIPGVAQQQGLFSTAVNVPFQGIFVRLASDPVFCSEQYQLKVEKSIMLMTGFREGILSLTGPQGVQGDMSDIQMKIAQNTQHGGRLVCVEMSGQYVTQGMGATMMGVPPGIGVDVFFNMPLHPNPRQYIYQAVNVPIMVDVTSFSRDVQVQCNWALHFDTFLHQGWRLVEIFLDHSYMHSGAVHTSHTMNSVWFFEKPADTMNDPTPVYEGTVMEFQHEITTDIGGTHGEAGWNPVVQNMGASGWELACILDTPEVWTTGVGRYKTMRLMLFFQRRIIR</sequence>
<evidence type="ECO:0000313" key="10">
    <source>
        <dbReference type="RefSeq" id="XP_013403485.1"/>
    </source>
</evidence>
<evidence type="ECO:0000256" key="8">
    <source>
        <dbReference type="SAM" id="MobiDB-lite"/>
    </source>
</evidence>
<dbReference type="Pfam" id="PF15250">
    <property type="entry name" value="Raftlin"/>
    <property type="match status" value="1"/>
</dbReference>
<keyword evidence="9" id="KW-1185">Reference proteome</keyword>
<evidence type="ECO:0000256" key="6">
    <source>
        <dbReference type="ARBA" id="ARBA00023139"/>
    </source>
</evidence>
<evidence type="ECO:0000256" key="4">
    <source>
        <dbReference type="ARBA" id="ARBA00022707"/>
    </source>
</evidence>
<dbReference type="GO" id="GO:0005886">
    <property type="term" value="C:plasma membrane"/>
    <property type="evidence" value="ECO:0007669"/>
    <property type="project" value="UniProtKB-SubCell"/>
</dbReference>
<dbReference type="KEGG" id="lak:106168830"/>
<evidence type="ECO:0000256" key="2">
    <source>
        <dbReference type="ARBA" id="ARBA00006390"/>
    </source>
</evidence>
<reference evidence="10" key="1">
    <citation type="submission" date="2025-08" db="UniProtKB">
        <authorList>
            <consortium name="RefSeq"/>
        </authorList>
    </citation>
    <scope>IDENTIFICATION</scope>
    <source>
        <tissue evidence="10">Gonads</tissue>
    </source>
</reference>
<keyword evidence="6" id="KW-0564">Palmitate</keyword>
<dbReference type="InterPro" id="IPR028169">
    <property type="entry name" value="Raftlin"/>
</dbReference>
<evidence type="ECO:0000256" key="1">
    <source>
        <dbReference type="ARBA" id="ARBA00004193"/>
    </source>
</evidence>
<evidence type="ECO:0000256" key="3">
    <source>
        <dbReference type="ARBA" id="ARBA00022475"/>
    </source>
</evidence>
<organism evidence="9 10">
    <name type="scientific">Lingula anatina</name>
    <name type="common">Brachiopod</name>
    <name type="synonym">Lingula unguis</name>
    <dbReference type="NCBI Taxonomy" id="7574"/>
    <lineage>
        <taxon>Eukaryota</taxon>
        <taxon>Metazoa</taxon>
        <taxon>Spiralia</taxon>
        <taxon>Lophotrochozoa</taxon>
        <taxon>Brachiopoda</taxon>
        <taxon>Linguliformea</taxon>
        <taxon>Lingulata</taxon>
        <taxon>Lingulida</taxon>
        <taxon>Linguloidea</taxon>
        <taxon>Lingulidae</taxon>
        <taxon>Lingula</taxon>
    </lineage>
</organism>
<comment type="similarity">
    <text evidence="2">Belongs to the raftlin family.</text>
</comment>
<accession>A0A1S3IZ53</accession>
<dbReference type="GeneID" id="106168830"/>
<dbReference type="InParanoid" id="A0A1S3IZ53"/>
<feature type="region of interest" description="Disordered" evidence="8">
    <location>
        <begin position="1"/>
        <end position="24"/>
    </location>
</feature>
<keyword evidence="5" id="KW-0472">Membrane</keyword>
<dbReference type="OrthoDB" id="5970923at2759"/>
<protein>
    <submittedName>
        <fullName evidence="10">Uncharacterized protein LOC106168830</fullName>
    </submittedName>
</protein>
<keyword evidence="4" id="KW-0519">Myristate</keyword>
<evidence type="ECO:0000313" key="9">
    <source>
        <dbReference type="Proteomes" id="UP000085678"/>
    </source>
</evidence>
<evidence type="ECO:0000256" key="5">
    <source>
        <dbReference type="ARBA" id="ARBA00023136"/>
    </source>
</evidence>